<dbReference type="HOGENOM" id="CLU_868624_0_0_12"/>
<keyword evidence="4" id="KW-1185">Reference proteome</keyword>
<evidence type="ECO:0008006" key="5">
    <source>
        <dbReference type="Google" id="ProtNLM"/>
    </source>
</evidence>
<dbReference type="EMBL" id="CP002959">
    <property type="protein sequence ID" value="AFM13692.1"/>
    <property type="molecule type" value="Genomic_DNA"/>
</dbReference>
<protein>
    <recommendedName>
        <fullName evidence="5">Band 7 protein</fullName>
    </recommendedName>
</protein>
<accession>I4B8T5</accession>
<feature type="transmembrane region" description="Helical" evidence="2">
    <location>
        <begin position="12"/>
        <end position="31"/>
    </location>
</feature>
<dbReference type="Proteomes" id="UP000006048">
    <property type="component" value="Chromosome"/>
</dbReference>
<feature type="compositionally biased region" description="Basic and acidic residues" evidence="1">
    <location>
        <begin position="308"/>
        <end position="320"/>
    </location>
</feature>
<evidence type="ECO:0000313" key="3">
    <source>
        <dbReference type="EMBL" id="AFM13692.1"/>
    </source>
</evidence>
<dbReference type="AlphaFoldDB" id="I4B8T5"/>
<proteinExistence type="predicted"/>
<organism evidence="3 4">
    <name type="scientific">Turneriella parva (strain ATCC BAA-1111 / DSM 21527 / NCTC 11395 / H)</name>
    <name type="common">Leptospira parva</name>
    <dbReference type="NCBI Taxonomy" id="869212"/>
    <lineage>
        <taxon>Bacteria</taxon>
        <taxon>Pseudomonadati</taxon>
        <taxon>Spirochaetota</taxon>
        <taxon>Spirochaetia</taxon>
        <taxon>Leptospirales</taxon>
        <taxon>Leptospiraceae</taxon>
        <taxon>Turneriella</taxon>
    </lineage>
</organism>
<evidence type="ECO:0000256" key="1">
    <source>
        <dbReference type="SAM" id="MobiDB-lite"/>
    </source>
</evidence>
<keyword evidence="2" id="KW-1133">Transmembrane helix</keyword>
<evidence type="ECO:0000313" key="4">
    <source>
        <dbReference type="Proteomes" id="UP000006048"/>
    </source>
</evidence>
<evidence type="ECO:0000256" key="2">
    <source>
        <dbReference type="SAM" id="Phobius"/>
    </source>
</evidence>
<dbReference type="STRING" id="869212.Turpa_3053"/>
<feature type="transmembrane region" description="Helical" evidence="2">
    <location>
        <begin position="51"/>
        <end position="70"/>
    </location>
</feature>
<dbReference type="RefSeq" id="WP_014804193.1">
    <property type="nucleotide sequence ID" value="NC_018020.1"/>
</dbReference>
<keyword evidence="2" id="KW-0812">Transmembrane</keyword>
<gene>
    <name evidence="3" type="ordered locus">Turpa_3053</name>
</gene>
<feature type="region of interest" description="Disordered" evidence="1">
    <location>
        <begin position="290"/>
        <end position="320"/>
    </location>
</feature>
<name>I4B8T5_TURPD</name>
<dbReference type="KEGG" id="tpx:Turpa_3053"/>
<keyword evidence="2" id="KW-0472">Membrane</keyword>
<sequence>MFGDFFRRSFQILTLAAVATVIYQNILLVPGGHVTFLQAQYSDSGIEGTGFYAYNAGFTFVPSLFVPGRFRRYDLQVSPRVQEVKLKLPLRFSAYLRMSDLFYVQARLRVEAEFSRADAFTALKALEYRPLERDKFVEEQLQFLAAEFFLDAVGDERALATVKNRLAQFFNNTNLAEIQARLDRQLKGNWLKLKTVDLRDLYVPDNELYAAQTRNLGEVAAADRRALLTQIEREADLALERKRNLEEFNKAEKMSALIGENPDILEYYKIEKIAPRAGQVILDASARGNSAYKGELPNKKRRGTDGNSENKGETGGEIIR</sequence>
<reference evidence="3 4" key="1">
    <citation type="submission" date="2012-06" db="EMBL/GenBank/DDBJ databases">
        <title>The complete chromosome of genome of Turneriella parva DSM 21527.</title>
        <authorList>
            <consortium name="US DOE Joint Genome Institute (JGI-PGF)"/>
            <person name="Lucas S."/>
            <person name="Han J."/>
            <person name="Lapidus A."/>
            <person name="Bruce D."/>
            <person name="Goodwin L."/>
            <person name="Pitluck S."/>
            <person name="Peters L."/>
            <person name="Kyrpides N."/>
            <person name="Mavromatis K."/>
            <person name="Ivanova N."/>
            <person name="Mikhailova N."/>
            <person name="Chertkov O."/>
            <person name="Detter J.C."/>
            <person name="Tapia R."/>
            <person name="Han C."/>
            <person name="Land M."/>
            <person name="Hauser L."/>
            <person name="Markowitz V."/>
            <person name="Cheng J.-F."/>
            <person name="Hugenholtz P."/>
            <person name="Woyke T."/>
            <person name="Wu D."/>
            <person name="Gronow S."/>
            <person name="Wellnitz S."/>
            <person name="Brambilla E."/>
            <person name="Klenk H.-P."/>
            <person name="Eisen J.A."/>
        </authorList>
    </citation>
    <scope>NUCLEOTIDE SEQUENCE [LARGE SCALE GENOMIC DNA]</scope>
    <source>
        <strain evidence="4">ATCC BAA-1111 / DSM 21527 / NCTC 11395 / H</strain>
    </source>
</reference>